<evidence type="ECO:0000313" key="17">
    <source>
        <dbReference type="Proteomes" id="UP001181693"/>
    </source>
</evidence>
<evidence type="ECO:0000256" key="9">
    <source>
        <dbReference type="ARBA" id="ARBA00022729"/>
    </source>
</evidence>
<keyword evidence="6 14" id="KW-0272">Extracellular matrix</keyword>
<evidence type="ECO:0000256" key="4">
    <source>
        <dbReference type="ARBA" id="ARBA00022475"/>
    </source>
</evidence>
<evidence type="ECO:0000256" key="11">
    <source>
        <dbReference type="ARBA" id="ARBA00023136"/>
    </source>
</evidence>
<dbReference type="Proteomes" id="UP001181693">
    <property type="component" value="Unassembled WGS sequence"/>
</dbReference>
<dbReference type="Gene3D" id="2.60.40.4100">
    <property type="entry name" value="Zona pellucida, ZP-C domain"/>
    <property type="match status" value="1"/>
</dbReference>
<keyword evidence="12 14" id="KW-1015">Disulfide bond</keyword>
<dbReference type="GO" id="GO:0007339">
    <property type="term" value="P:binding of sperm to zona pellucida"/>
    <property type="evidence" value="ECO:0007669"/>
    <property type="project" value="UniProtKB-UniRule"/>
</dbReference>
<comment type="subcellular location">
    <subcellularLocation>
        <location evidence="1">Secreted</location>
        <location evidence="1">Extracellular space</location>
        <location evidence="1">Extracellular matrix</location>
    </subcellularLocation>
    <subcellularLocation>
        <location evidence="14">Zona pellucida</location>
    </subcellularLocation>
    <subcellularLocation>
        <location evidence="14">Cell membrane</location>
        <topology evidence="14">Single-pass type I membrane protein</topology>
    </subcellularLocation>
</comment>
<organism evidence="16 17">
    <name type="scientific">Pyxicephalus adspersus</name>
    <name type="common">African bullfrog</name>
    <dbReference type="NCBI Taxonomy" id="30357"/>
    <lineage>
        <taxon>Eukaryota</taxon>
        <taxon>Metazoa</taxon>
        <taxon>Chordata</taxon>
        <taxon>Craniata</taxon>
        <taxon>Vertebrata</taxon>
        <taxon>Euteleostomi</taxon>
        <taxon>Amphibia</taxon>
        <taxon>Batrachia</taxon>
        <taxon>Anura</taxon>
        <taxon>Neobatrachia</taxon>
        <taxon>Ranoidea</taxon>
        <taxon>Pyxicephalidae</taxon>
        <taxon>Pyxicephalinae</taxon>
        <taxon>Pyxicephalus</taxon>
    </lineage>
</organism>
<dbReference type="GO" id="GO:2000344">
    <property type="term" value="P:positive regulation of acrosome reaction"/>
    <property type="evidence" value="ECO:0007669"/>
    <property type="project" value="UniProtKB-UniRule"/>
</dbReference>
<proteinExistence type="inferred from homology"/>
<evidence type="ECO:0000256" key="6">
    <source>
        <dbReference type="ARBA" id="ARBA00022530"/>
    </source>
</evidence>
<evidence type="ECO:0000256" key="10">
    <source>
        <dbReference type="ARBA" id="ARBA00022989"/>
    </source>
</evidence>
<dbReference type="Pfam" id="PF00100">
    <property type="entry name" value="Zona_pellucida"/>
    <property type="match status" value="1"/>
</dbReference>
<accession>A0AAV3ARR0</accession>
<name>A0AAV3ARR0_PYXAD</name>
<dbReference type="PROSITE" id="PS51034">
    <property type="entry name" value="ZP_2"/>
    <property type="match status" value="1"/>
</dbReference>
<keyword evidence="13" id="KW-0325">Glycoprotein</keyword>
<gene>
    <name evidence="16" type="ORF">GDO54_005906</name>
</gene>
<protein>
    <recommendedName>
        <fullName evidence="3 14">Zona pellucida sperm-binding protein 3</fullName>
    </recommendedName>
</protein>
<dbReference type="PANTHER" id="PTHR11576">
    <property type="entry name" value="ZONA PELLUCIDA SPERM-BINDING PROTEIN 3"/>
    <property type="match status" value="1"/>
</dbReference>
<dbReference type="InterPro" id="IPR001507">
    <property type="entry name" value="ZP_dom"/>
</dbReference>
<evidence type="ECO:0000256" key="5">
    <source>
        <dbReference type="ARBA" id="ARBA00022525"/>
    </source>
</evidence>
<keyword evidence="4 14" id="KW-1003">Cell membrane</keyword>
<comment type="domain">
    <text evidence="14">The ZP domain is involved in the polymerization of the ZP proteins to form the zona pellucida.</text>
</comment>
<evidence type="ECO:0000256" key="13">
    <source>
        <dbReference type="ARBA" id="ARBA00023180"/>
    </source>
</evidence>
<dbReference type="SMART" id="SM00241">
    <property type="entry name" value="ZP"/>
    <property type="match status" value="1"/>
</dbReference>
<evidence type="ECO:0000256" key="2">
    <source>
        <dbReference type="ARBA" id="ARBA00006735"/>
    </source>
</evidence>
<dbReference type="GO" id="GO:0005886">
    <property type="term" value="C:plasma membrane"/>
    <property type="evidence" value="ECO:0007669"/>
    <property type="project" value="UniProtKB-SubCell"/>
</dbReference>
<dbReference type="PANTHER" id="PTHR11576:SF2">
    <property type="entry name" value="ZONA PELLUCIDA SPERM-BINDING PROTEIN 3"/>
    <property type="match status" value="1"/>
</dbReference>
<comment type="PTM">
    <text evidence="14">Proteolytically cleaved before the transmembrane segment to yield the secreted ectodomain incorporated in the zona pellucida.</text>
</comment>
<dbReference type="FunFam" id="2.60.40.4100:FF:000002">
    <property type="entry name" value="Zona pellucida sperm-binding protein 3"/>
    <property type="match status" value="1"/>
</dbReference>
<dbReference type="Gene3D" id="2.60.40.3210">
    <property type="entry name" value="Zona pellucida, ZP-N domain"/>
    <property type="match status" value="1"/>
</dbReference>
<dbReference type="InterPro" id="IPR042235">
    <property type="entry name" value="ZP-C_dom"/>
</dbReference>
<feature type="domain" description="ZP" evidence="15">
    <location>
        <begin position="14"/>
        <end position="274"/>
    </location>
</feature>
<keyword evidence="5 14" id="KW-0964">Secreted</keyword>
<dbReference type="InterPro" id="IPR055356">
    <property type="entry name" value="ZP-N"/>
</dbReference>
<evidence type="ECO:0000256" key="14">
    <source>
        <dbReference type="RuleBase" id="RU367066"/>
    </source>
</evidence>
<dbReference type="InterPro" id="IPR048290">
    <property type="entry name" value="ZP_chr"/>
</dbReference>
<evidence type="ECO:0000256" key="1">
    <source>
        <dbReference type="ARBA" id="ARBA00004498"/>
    </source>
</evidence>
<comment type="similarity">
    <text evidence="2 14">Belongs to the ZP domain family. ZPC subfamily.</text>
</comment>
<dbReference type="GO" id="GO:0035805">
    <property type="term" value="C:egg coat"/>
    <property type="evidence" value="ECO:0007669"/>
    <property type="project" value="UniProtKB-SubCell"/>
</dbReference>
<keyword evidence="7 14" id="KW-0165">Cleavage on pair of basic residues</keyword>
<feature type="transmembrane region" description="Helical" evidence="14">
    <location>
        <begin position="364"/>
        <end position="390"/>
    </location>
</feature>
<evidence type="ECO:0000256" key="12">
    <source>
        <dbReference type="ARBA" id="ARBA00023157"/>
    </source>
</evidence>
<comment type="caution">
    <text evidence="16">The sequence shown here is derived from an EMBL/GenBank/DDBJ whole genome shotgun (WGS) entry which is preliminary data.</text>
</comment>
<dbReference type="EMBL" id="DYDO01000002">
    <property type="protein sequence ID" value="DBA29848.1"/>
    <property type="molecule type" value="Genomic_DNA"/>
</dbReference>
<evidence type="ECO:0000256" key="7">
    <source>
        <dbReference type="ARBA" id="ARBA00022685"/>
    </source>
</evidence>
<dbReference type="Pfam" id="PF23344">
    <property type="entry name" value="ZP-N"/>
    <property type="match status" value="1"/>
</dbReference>
<dbReference type="PRINTS" id="PR00023">
    <property type="entry name" value="ZPELLUCIDA"/>
</dbReference>
<keyword evidence="9 14" id="KW-0732">Signal</keyword>
<dbReference type="AlphaFoldDB" id="A0AAV3ARR0"/>
<sequence>MPPMQPPTSPINIECSSDTLLVRVNRDFYGNGILVQLSELSLGPQSCNPSPQSNDTTIVFLINVQDCGSTLQVTSDNVIYSSVLTYSPLNNAAIIRTNPAVVPIHCIFPRQGNVSIMAVEPTWAPFSTTAFSHDKLIFSLRLMTEDWNGQRSSSVFQLGQSFNIEASVITENHMNLILFVDSCVATVSPDPSSSPSYEIISYNGCLMDALKDDTSSAFRSPRIQPDKLQFTVEAFRFLDVEVSVIYITCILKAVSATQVPDSMNKACSYNRDRKSWSPLEGSSDICQCCNTGGCQQPSALGGRRVNVGRPRGFWKRHAVGHHTEKHYQAILGPLLVIGAEHQPAPRTGLSRVSRTTSEPQTLELWVLVAVASTSLVVAAVGVACIGKLLLNRFSHKAVEQ</sequence>
<keyword evidence="11 14" id="KW-0472">Membrane</keyword>
<evidence type="ECO:0000256" key="8">
    <source>
        <dbReference type="ARBA" id="ARBA00022692"/>
    </source>
</evidence>
<dbReference type="GO" id="GO:0035803">
    <property type="term" value="P:egg coat formation"/>
    <property type="evidence" value="ECO:0007669"/>
    <property type="project" value="UniProtKB-UniRule"/>
</dbReference>
<dbReference type="FunFam" id="2.60.40.3210:FF:000001">
    <property type="entry name" value="Zona pellucida sperm-binding protein 3"/>
    <property type="match status" value="1"/>
</dbReference>
<evidence type="ECO:0000313" key="16">
    <source>
        <dbReference type="EMBL" id="DBA29848.1"/>
    </source>
</evidence>
<dbReference type="GO" id="GO:0032190">
    <property type="term" value="F:acrosin binding"/>
    <property type="evidence" value="ECO:0007669"/>
    <property type="project" value="TreeGrafter"/>
</dbReference>
<evidence type="ECO:0000256" key="3">
    <source>
        <dbReference type="ARBA" id="ARBA00017980"/>
    </source>
</evidence>
<keyword evidence="10 14" id="KW-1133">Transmembrane helix</keyword>
<dbReference type="InterPro" id="IPR055355">
    <property type="entry name" value="ZP-C"/>
</dbReference>
<reference evidence="16" key="1">
    <citation type="thesis" date="2020" institute="ProQuest LLC" country="789 East Eisenhower Parkway, Ann Arbor, MI, USA">
        <title>Comparative Genomics and Chromosome Evolution.</title>
        <authorList>
            <person name="Mudd A.B."/>
        </authorList>
    </citation>
    <scope>NUCLEOTIDE SEQUENCE</scope>
    <source>
        <strain evidence="16">1538</strain>
        <tissue evidence="16">Blood</tissue>
    </source>
</reference>
<keyword evidence="17" id="KW-1185">Reference proteome</keyword>
<evidence type="ECO:0000259" key="15">
    <source>
        <dbReference type="PROSITE" id="PS51034"/>
    </source>
</evidence>
<dbReference type="GO" id="GO:0035804">
    <property type="term" value="F:structural constituent of egg coat"/>
    <property type="evidence" value="ECO:0007669"/>
    <property type="project" value="UniProtKB-UniRule"/>
</dbReference>
<keyword evidence="8 14" id="KW-0812">Transmembrane</keyword>
<comment type="function">
    <text evidence="14">Component of the zona pellucida, an extracellular matrix surrounding oocytes which mediates sperm binding, induction of the acrosome reaction and prevents post-fertilization polyspermy. The zona pellucida is composed of 3 to 4 glycoproteins, ZP1, ZP2, ZP3, and ZP4. ZP3 is essential for sperm binding and zona matrix formation.</text>
</comment>